<gene>
    <name evidence="2" type="ORF">QIE55_30885</name>
</gene>
<dbReference type="AlphaFoldDB" id="A0AAX3ZY48"/>
<dbReference type="EMBL" id="CP124545">
    <property type="protein sequence ID" value="WMN01718.1"/>
    <property type="molecule type" value="Genomic_DNA"/>
</dbReference>
<name>A0AAX3ZY48_RHOER</name>
<sequence>MTESVESGDQHSFTGPLSGLRVIEVGSIGPGPFCAMLLSDLGADVIRLDRASGAGLVGPNADFRTELLHRGRRSVAVDLKNPAGPEVVLSLVDRADVLIEGFRPGVTERLGIGPEVCAQRNPSLIYGRMTGFGQDGPLAQAVGHDINYVALSGALSMIGRKGEPPTPPLSLVGDFGGGGMILALGILGALYERQRSGLGQVIDASMVEGAALLATAFFGFSQTGTWNRERGTNIVDSGAPYYDAYETADGKWLSVGAMEPHFYADLVSLLEIGAQLPDQNDQSEWPAMKKVFADAVRTRTRDQWISAAEGLTPCIAPILEFDEAPHHPHNRARGSFVTVDGLVQPGPAPRFSRTAATVDRRPPIPGEHTAQALASWGLSSTDVDGWLASGALGRSERESPS</sequence>
<dbReference type="InterPro" id="IPR023606">
    <property type="entry name" value="CoA-Trfase_III_dom_1_sf"/>
</dbReference>
<dbReference type="Gene3D" id="3.30.1540.10">
    <property type="entry name" value="formyl-coa transferase, domain 3"/>
    <property type="match status" value="1"/>
</dbReference>
<dbReference type="RefSeq" id="WP_308370653.1">
    <property type="nucleotide sequence ID" value="NZ_CP124545.1"/>
</dbReference>
<dbReference type="SUPFAM" id="SSF89796">
    <property type="entry name" value="CoA-transferase family III (CaiB/BaiF)"/>
    <property type="match status" value="1"/>
</dbReference>
<dbReference type="Gene3D" id="3.40.50.10540">
    <property type="entry name" value="Crotonobetainyl-coa:carnitine coa-transferase, domain 1"/>
    <property type="match status" value="1"/>
</dbReference>
<accession>A0AAX3ZY48</accession>
<proteinExistence type="predicted"/>
<feature type="region of interest" description="Disordered" evidence="1">
    <location>
        <begin position="347"/>
        <end position="371"/>
    </location>
</feature>
<dbReference type="InterPro" id="IPR044855">
    <property type="entry name" value="CoA-Trfase_III_dom3_sf"/>
</dbReference>
<dbReference type="InterPro" id="IPR050509">
    <property type="entry name" value="CoA-transferase_III"/>
</dbReference>
<dbReference type="Pfam" id="PF02515">
    <property type="entry name" value="CoA_transf_3"/>
    <property type="match status" value="1"/>
</dbReference>
<evidence type="ECO:0000313" key="2">
    <source>
        <dbReference type="EMBL" id="WMN01718.1"/>
    </source>
</evidence>
<evidence type="ECO:0000256" key="1">
    <source>
        <dbReference type="SAM" id="MobiDB-lite"/>
    </source>
</evidence>
<dbReference type="PANTHER" id="PTHR48228">
    <property type="entry name" value="SUCCINYL-COA--D-CITRAMALATE COA-TRANSFERASE"/>
    <property type="match status" value="1"/>
</dbReference>
<reference evidence="2" key="1">
    <citation type="submission" date="2023-08" db="EMBL/GenBank/DDBJ databases">
        <title>Isolation and Characterization of Rhodococcus erythropolis MGMM8.</title>
        <authorList>
            <person name="Diabankana R.G.C."/>
            <person name="Afordoanyi D.M."/>
            <person name="Validov S.Z."/>
        </authorList>
    </citation>
    <scope>NUCLEOTIDE SEQUENCE</scope>
    <source>
        <strain evidence="2">MGMM8</strain>
    </source>
</reference>
<organism evidence="2 3">
    <name type="scientific">Rhodococcus erythropolis</name>
    <name type="common">Arthrobacter picolinophilus</name>
    <dbReference type="NCBI Taxonomy" id="1833"/>
    <lineage>
        <taxon>Bacteria</taxon>
        <taxon>Bacillati</taxon>
        <taxon>Actinomycetota</taxon>
        <taxon>Actinomycetes</taxon>
        <taxon>Mycobacteriales</taxon>
        <taxon>Nocardiaceae</taxon>
        <taxon>Rhodococcus</taxon>
        <taxon>Rhodococcus erythropolis group</taxon>
    </lineage>
</organism>
<protein>
    <submittedName>
        <fullName evidence="2">CaiB/BaiF CoA-transferase family protein</fullName>
    </submittedName>
</protein>
<dbReference type="InterPro" id="IPR003673">
    <property type="entry name" value="CoA-Trfase_fam_III"/>
</dbReference>
<evidence type="ECO:0000313" key="3">
    <source>
        <dbReference type="Proteomes" id="UP001230933"/>
    </source>
</evidence>
<dbReference type="GO" id="GO:0003824">
    <property type="term" value="F:catalytic activity"/>
    <property type="evidence" value="ECO:0007669"/>
    <property type="project" value="InterPro"/>
</dbReference>
<dbReference type="PANTHER" id="PTHR48228:SF5">
    <property type="entry name" value="ALPHA-METHYLACYL-COA RACEMASE"/>
    <property type="match status" value="1"/>
</dbReference>
<dbReference type="Proteomes" id="UP001230933">
    <property type="component" value="Chromosome"/>
</dbReference>